<proteinExistence type="predicted"/>
<comment type="caution">
    <text evidence="2">The sequence shown here is derived from an EMBL/GenBank/DDBJ whole genome shotgun (WGS) entry which is preliminary data.</text>
</comment>
<feature type="region of interest" description="Disordered" evidence="1">
    <location>
        <begin position="63"/>
        <end position="184"/>
    </location>
</feature>
<feature type="compositionally biased region" description="Basic and acidic residues" evidence="1">
    <location>
        <begin position="65"/>
        <end position="111"/>
    </location>
</feature>
<evidence type="ECO:0000256" key="1">
    <source>
        <dbReference type="SAM" id="MobiDB-lite"/>
    </source>
</evidence>
<dbReference type="EMBL" id="CADEAL010000339">
    <property type="protein sequence ID" value="CAB1418783.1"/>
    <property type="molecule type" value="Genomic_DNA"/>
</dbReference>
<sequence>MGEGGAGSGESMQRAAARGSDERRREIGTAPSTTHSSSSILTYHPFACPLHAVPPWRRLTMALTGKREQGEAEKKRKEGGGMEGYRIRERWWREQKCQMDARKRNGGREKEMDEDDERYTGVEREEGQIKGRDDQTDRGSLNERQTGRNRESREKEPLGERIIRPLPPPPVQPRMGGAEYPLFQ</sequence>
<feature type="compositionally biased region" description="Basic and acidic residues" evidence="1">
    <location>
        <begin position="118"/>
        <end position="163"/>
    </location>
</feature>
<dbReference type="Proteomes" id="UP001153269">
    <property type="component" value="Unassembled WGS sequence"/>
</dbReference>
<evidence type="ECO:0000313" key="2">
    <source>
        <dbReference type="EMBL" id="CAB1418783.1"/>
    </source>
</evidence>
<feature type="region of interest" description="Disordered" evidence="1">
    <location>
        <begin position="1"/>
        <end position="40"/>
    </location>
</feature>
<reference evidence="2" key="1">
    <citation type="submission" date="2020-03" db="EMBL/GenBank/DDBJ databases">
        <authorList>
            <person name="Weist P."/>
        </authorList>
    </citation>
    <scope>NUCLEOTIDE SEQUENCE</scope>
</reference>
<keyword evidence="3" id="KW-1185">Reference proteome</keyword>
<organism evidence="2 3">
    <name type="scientific">Pleuronectes platessa</name>
    <name type="common">European plaice</name>
    <dbReference type="NCBI Taxonomy" id="8262"/>
    <lineage>
        <taxon>Eukaryota</taxon>
        <taxon>Metazoa</taxon>
        <taxon>Chordata</taxon>
        <taxon>Craniata</taxon>
        <taxon>Vertebrata</taxon>
        <taxon>Euteleostomi</taxon>
        <taxon>Actinopterygii</taxon>
        <taxon>Neopterygii</taxon>
        <taxon>Teleostei</taxon>
        <taxon>Neoteleostei</taxon>
        <taxon>Acanthomorphata</taxon>
        <taxon>Carangaria</taxon>
        <taxon>Pleuronectiformes</taxon>
        <taxon>Pleuronectoidei</taxon>
        <taxon>Pleuronectidae</taxon>
        <taxon>Pleuronectes</taxon>
    </lineage>
</organism>
<protein>
    <submittedName>
        <fullName evidence="2">Uncharacterized protein</fullName>
    </submittedName>
</protein>
<dbReference type="AlphaFoldDB" id="A0A9N7TW56"/>
<feature type="compositionally biased region" description="Polar residues" evidence="1">
    <location>
        <begin position="30"/>
        <end position="40"/>
    </location>
</feature>
<gene>
    <name evidence="2" type="ORF">PLEPLA_LOCUS6609</name>
</gene>
<name>A0A9N7TW56_PLEPL</name>
<accession>A0A9N7TW56</accession>
<evidence type="ECO:0000313" key="3">
    <source>
        <dbReference type="Proteomes" id="UP001153269"/>
    </source>
</evidence>